<dbReference type="Gene3D" id="1.20.120.530">
    <property type="entry name" value="GntR ligand-binding domain-like"/>
    <property type="match status" value="1"/>
</dbReference>
<sequence length="232" mass="25038">MTIARETLSDLVVREIIGEIAQRHLREGDEIPSEGELSERHEVNRLVVREAIRILVARGVLASSQGRRARVAVPSPAVLGQILEFRLNQNSMDVRDLLSTRRVIEGELARRAATRIAAGQGSVAGAAQALEVMRESAEDSEAFVVADLAFHQAVAELASSEVFSFILAAMNGALLEARRASYRGRQRRGSGQGGTVEAHRLILDAITSGDAERAAAAMIGHLEETSRDLGLL</sequence>
<dbReference type="SUPFAM" id="SSF48008">
    <property type="entry name" value="GntR ligand-binding domain-like"/>
    <property type="match status" value="1"/>
</dbReference>
<dbReference type="PRINTS" id="PR00035">
    <property type="entry name" value="HTHGNTR"/>
</dbReference>
<name>A0A919G998_9ACTN</name>
<dbReference type="PROSITE" id="PS50949">
    <property type="entry name" value="HTH_GNTR"/>
    <property type="match status" value="1"/>
</dbReference>
<dbReference type="GO" id="GO:0003700">
    <property type="term" value="F:DNA-binding transcription factor activity"/>
    <property type="evidence" value="ECO:0007669"/>
    <property type="project" value="InterPro"/>
</dbReference>
<reference evidence="5" key="1">
    <citation type="journal article" date="2014" name="Int. J. Syst. Evol. Microbiol.">
        <title>Complete genome sequence of Corynebacterium casei LMG S-19264T (=DSM 44701T), isolated from a smear-ripened cheese.</title>
        <authorList>
            <consortium name="US DOE Joint Genome Institute (JGI-PGF)"/>
            <person name="Walter F."/>
            <person name="Albersmeier A."/>
            <person name="Kalinowski J."/>
            <person name="Ruckert C."/>
        </authorList>
    </citation>
    <scope>NUCLEOTIDE SEQUENCE</scope>
    <source>
        <strain evidence="5">JCM 4646</strain>
    </source>
</reference>
<dbReference type="PANTHER" id="PTHR43537:SF5">
    <property type="entry name" value="UXU OPERON TRANSCRIPTIONAL REGULATOR"/>
    <property type="match status" value="1"/>
</dbReference>
<evidence type="ECO:0000313" key="6">
    <source>
        <dbReference type="Proteomes" id="UP000617734"/>
    </source>
</evidence>
<dbReference type="SMART" id="SM00345">
    <property type="entry name" value="HTH_GNTR"/>
    <property type="match status" value="1"/>
</dbReference>
<dbReference type="RefSeq" id="WP_190214110.1">
    <property type="nucleotide sequence ID" value="NZ_BNBO01000047.1"/>
</dbReference>
<dbReference type="CDD" id="cd07377">
    <property type="entry name" value="WHTH_GntR"/>
    <property type="match status" value="1"/>
</dbReference>
<evidence type="ECO:0000256" key="3">
    <source>
        <dbReference type="ARBA" id="ARBA00023163"/>
    </source>
</evidence>
<keyword evidence="1" id="KW-0805">Transcription regulation</keyword>
<dbReference type="Pfam" id="PF07729">
    <property type="entry name" value="FCD"/>
    <property type="match status" value="1"/>
</dbReference>
<dbReference type="Proteomes" id="UP000617734">
    <property type="component" value="Unassembled WGS sequence"/>
</dbReference>
<keyword evidence="6" id="KW-1185">Reference proteome</keyword>
<comment type="caution">
    <text evidence="5">The sequence shown here is derived from an EMBL/GenBank/DDBJ whole genome shotgun (WGS) entry which is preliminary data.</text>
</comment>
<dbReference type="InterPro" id="IPR011711">
    <property type="entry name" value="GntR_C"/>
</dbReference>
<dbReference type="InterPro" id="IPR036390">
    <property type="entry name" value="WH_DNA-bd_sf"/>
</dbReference>
<dbReference type="AlphaFoldDB" id="A0A919G998"/>
<dbReference type="Gene3D" id="1.10.10.10">
    <property type="entry name" value="Winged helix-like DNA-binding domain superfamily/Winged helix DNA-binding domain"/>
    <property type="match status" value="1"/>
</dbReference>
<organism evidence="5 6">
    <name type="scientific">Kitasatospora indigofera</name>
    <dbReference type="NCBI Taxonomy" id="67307"/>
    <lineage>
        <taxon>Bacteria</taxon>
        <taxon>Bacillati</taxon>
        <taxon>Actinomycetota</taxon>
        <taxon>Actinomycetes</taxon>
        <taxon>Kitasatosporales</taxon>
        <taxon>Streptomycetaceae</taxon>
        <taxon>Kitasatospora</taxon>
    </lineage>
</organism>
<evidence type="ECO:0000313" key="5">
    <source>
        <dbReference type="EMBL" id="GHH80432.1"/>
    </source>
</evidence>
<evidence type="ECO:0000256" key="1">
    <source>
        <dbReference type="ARBA" id="ARBA00023015"/>
    </source>
</evidence>
<dbReference type="InterPro" id="IPR000524">
    <property type="entry name" value="Tscrpt_reg_HTH_GntR"/>
</dbReference>
<proteinExistence type="predicted"/>
<dbReference type="EMBL" id="BNBO01000047">
    <property type="protein sequence ID" value="GHH80432.1"/>
    <property type="molecule type" value="Genomic_DNA"/>
</dbReference>
<gene>
    <name evidence="5" type="ORF">GCM10018781_60660</name>
</gene>
<reference evidence="5" key="2">
    <citation type="submission" date="2020-09" db="EMBL/GenBank/DDBJ databases">
        <authorList>
            <person name="Sun Q."/>
            <person name="Ohkuma M."/>
        </authorList>
    </citation>
    <scope>NUCLEOTIDE SEQUENCE</scope>
    <source>
        <strain evidence="5">JCM 4646</strain>
    </source>
</reference>
<dbReference type="InterPro" id="IPR008920">
    <property type="entry name" value="TF_FadR/GntR_C"/>
</dbReference>
<keyword evidence="2" id="KW-0238">DNA-binding</keyword>
<accession>A0A919G998</accession>
<evidence type="ECO:0000256" key="2">
    <source>
        <dbReference type="ARBA" id="ARBA00023125"/>
    </source>
</evidence>
<dbReference type="SMART" id="SM00895">
    <property type="entry name" value="FCD"/>
    <property type="match status" value="1"/>
</dbReference>
<protein>
    <submittedName>
        <fullName evidence="5">GntR family transcriptional regulator</fullName>
    </submittedName>
</protein>
<dbReference type="GeneID" id="95356392"/>
<dbReference type="InterPro" id="IPR036388">
    <property type="entry name" value="WH-like_DNA-bd_sf"/>
</dbReference>
<keyword evidence="3" id="KW-0804">Transcription</keyword>
<dbReference type="PANTHER" id="PTHR43537">
    <property type="entry name" value="TRANSCRIPTIONAL REGULATOR, GNTR FAMILY"/>
    <property type="match status" value="1"/>
</dbReference>
<feature type="domain" description="HTH gntR-type" evidence="4">
    <location>
        <begin position="6"/>
        <end position="74"/>
    </location>
</feature>
<dbReference type="Pfam" id="PF00392">
    <property type="entry name" value="GntR"/>
    <property type="match status" value="1"/>
</dbReference>
<dbReference type="GO" id="GO:0003677">
    <property type="term" value="F:DNA binding"/>
    <property type="evidence" value="ECO:0007669"/>
    <property type="project" value="UniProtKB-KW"/>
</dbReference>
<dbReference type="SUPFAM" id="SSF46785">
    <property type="entry name" value="Winged helix' DNA-binding domain"/>
    <property type="match status" value="1"/>
</dbReference>
<evidence type="ECO:0000259" key="4">
    <source>
        <dbReference type="PROSITE" id="PS50949"/>
    </source>
</evidence>